<dbReference type="Pfam" id="PF05360">
    <property type="entry name" value="YiaAB"/>
    <property type="match status" value="1"/>
</dbReference>
<reference evidence="3 4" key="1">
    <citation type="submission" date="2014-03" db="EMBL/GenBank/DDBJ databases">
        <title>Bradyrhizobium valentinum sp. nov., isolated from effective nodules of Lupinus mariae-josephae, a lupine endemic of basic-lime soils in Eastern Spain.</title>
        <authorList>
            <person name="Duran D."/>
            <person name="Rey L."/>
            <person name="Navarro A."/>
            <person name="Busquets A."/>
            <person name="Imperial J."/>
            <person name="Ruiz-Argueso T."/>
        </authorList>
    </citation>
    <scope>NUCLEOTIDE SEQUENCE [LARGE SCALE GENOMIC DNA]</scope>
    <source>
        <strain evidence="3 4">Ro19</strain>
    </source>
</reference>
<feature type="domain" description="YiaAB two helix" evidence="2">
    <location>
        <begin position="12"/>
        <end position="64"/>
    </location>
</feature>
<evidence type="ECO:0000313" key="3">
    <source>
        <dbReference type="EMBL" id="KRR29964.1"/>
    </source>
</evidence>
<dbReference type="RefSeq" id="WP_057841492.1">
    <property type="nucleotide sequence ID" value="NZ_LLYA01000002.1"/>
</dbReference>
<comment type="caution">
    <text evidence="3">The sequence shown here is derived from an EMBL/GenBank/DDBJ whole genome shotgun (WGS) entry which is preliminary data.</text>
</comment>
<evidence type="ECO:0000259" key="2">
    <source>
        <dbReference type="Pfam" id="PF05360"/>
    </source>
</evidence>
<dbReference type="EMBL" id="LLYA01000002">
    <property type="protein sequence ID" value="KRR29964.1"/>
    <property type="molecule type" value="Genomic_DNA"/>
</dbReference>
<dbReference type="Proteomes" id="UP000052023">
    <property type="component" value="Unassembled WGS sequence"/>
</dbReference>
<evidence type="ECO:0000313" key="4">
    <source>
        <dbReference type="Proteomes" id="UP000052023"/>
    </source>
</evidence>
<protein>
    <recommendedName>
        <fullName evidence="2">YiaAB two helix domain-containing protein</fullName>
    </recommendedName>
</protein>
<proteinExistence type="predicted"/>
<feature type="transmembrane region" description="Helical" evidence="1">
    <location>
        <begin position="12"/>
        <end position="34"/>
    </location>
</feature>
<dbReference type="PANTHER" id="PTHR37290:SF1">
    <property type="entry name" value="INNER MEMBRANE PROTEIN YIAA"/>
    <property type="match status" value="1"/>
</dbReference>
<dbReference type="InterPro" id="IPR008024">
    <property type="entry name" value="YiaAB"/>
</dbReference>
<dbReference type="AlphaFoldDB" id="A0A0R3NDA2"/>
<name>A0A0R3NDA2_9BRAD</name>
<accession>A0A0R3NDA2</accession>
<keyword evidence="1" id="KW-1133">Transmembrane helix</keyword>
<keyword evidence="4" id="KW-1185">Reference proteome</keyword>
<keyword evidence="1" id="KW-0472">Membrane</keyword>
<evidence type="ECO:0000256" key="1">
    <source>
        <dbReference type="SAM" id="Phobius"/>
    </source>
</evidence>
<dbReference type="InterPro" id="IPR038972">
    <property type="entry name" value="YiaA-like"/>
</dbReference>
<keyword evidence="1" id="KW-0812">Transmembrane</keyword>
<dbReference type="OrthoDB" id="163792at2"/>
<dbReference type="PANTHER" id="PTHR37290">
    <property type="entry name" value="INNER MEMBRANE PROTEIN YIAA-RELATED"/>
    <property type="match status" value="1"/>
</dbReference>
<organism evidence="3 4">
    <name type="scientific">Bradyrhizobium retamae</name>
    <dbReference type="NCBI Taxonomy" id="1300035"/>
    <lineage>
        <taxon>Bacteria</taxon>
        <taxon>Pseudomonadati</taxon>
        <taxon>Pseudomonadota</taxon>
        <taxon>Alphaproteobacteria</taxon>
        <taxon>Hyphomicrobiales</taxon>
        <taxon>Nitrobacteraceae</taxon>
        <taxon>Bradyrhizobium</taxon>
    </lineage>
</organism>
<dbReference type="GO" id="GO:0006974">
    <property type="term" value="P:DNA damage response"/>
    <property type="evidence" value="ECO:0007669"/>
    <property type="project" value="TreeGrafter"/>
</dbReference>
<gene>
    <name evidence="3" type="ORF">CQ13_14245</name>
</gene>
<feature type="transmembrane region" description="Helical" evidence="1">
    <location>
        <begin position="40"/>
        <end position="59"/>
    </location>
</feature>
<sequence>MNQNVQPHSGAWVTFTYVSFAASAFMVAVGVFFLPLDLWIKGYLAMGIVMLVQSCVTLTKTVRDMHESGKLVNRIEDAKAERLLMEVSKAA</sequence>
<dbReference type="GO" id="GO:0005886">
    <property type="term" value="C:plasma membrane"/>
    <property type="evidence" value="ECO:0007669"/>
    <property type="project" value="TreeGrafter"/>
</dbReference>